<feature type="transmembrane region" description="Helical" evidence="1">
    <location>
        <begin position="154"/>
        <end position="176"/>
    </location>
</feature>
<feature type="transmembrane region" description="Helical" evidence="1">
    <location>
        <begin position="42"/>
        <end position="64"/>
    </location>
</feature>
<dbReference type="RefSeq" id="WP_301572856.1">
    <property type="nucleotide sequence ID" value="NZ_JAPWIE010000005.1"/>
</dbReference>
<comment type="caution">
    <text evidence="2">The sequence shown here is derived from an EMBL/GenBank/DDBJ whole genome shotgun (WGS) entry which is preliminary data.</text>
</comment>
<dbReference type="InterPro" id="IPR015943">
    <property type="entry name" value="WD40/YVTN_repeat-like_dom_sf"/>
</dbReference>
<keyword evidence="1" id="KW-0812">Transmembrane</keyword>
<dbReference type="Proteomes" id="UP001067235">
    <property type="component" value="Unassembled WGS sequence"/>
</dbReference>
<dbReference type="SUPFAM" id="SSF50998">
    <property type="entry name" value="Quinoprotein alcohol dehydrogenase-like"/>
    <property type="match status" value="1"/>
</dbReference>
<reference evidence="2" key="1">
    <citation type="submission" date="2022-12" db="EMBL/GenBank/DDBJ databases">
        <authorList>
            <person name="Krivoruchko A.V."/>
            <person name="Elkin A."/>
        </authorList>
    </citation>
    <scope>NUCLEOTIDE SEQUENCE</scope>
    <source>
        <strain evidence="2">IEGM 1388</strain>
    </source>
</reference>
<accession>A0ABT4MYH6</accession>
<evidence type="ECO:0000256" key="1">
    <source>
        <dbReference type="SAM" id="Phobius"/>
    </source>
</evidence>
<gene>
    <name evidence="2" type="ORF">O4213_18800</name>
</gene>
<proteinExistence type="predicted"/>
<evidence type="ECO:0000313" key="2">
    <source>
        <dbReference type="EMBL" id="MCZ4552048.1"/>
    </source>
</evidence>
<organism evidence="2 3">
    <name type="scientific">Gordonia rubripertincta</name>
    <name type="common">Rhodococcus corallinus</name>
    <dbReference type="NCBI Taxonomy" id="36822"/>
    <lineage>
        <taxon>Bacteria</taxon>
        <taxon>Bacillati</taxon>
        <taxon>Actinomycetota</taxon>
        <taxon>Actinomycetes</taxon>
        <taxon>Mycobacteriales</taxon>
        <taxon>Gordoniaceae</taxon>
        <taxon>Gordonia</taxon>
    </lineage>
</organism>
<protein>
    <recommendedName>
        <fullName evidence="4">PQQ-binding-like beta-propeller repeat protein</fullName>
    </recommendedName>
</protein>
<keyword evidence="1" id="KW-1133">Transmembrane helix</keyword>
<evidence type="ECO:0000313" key="3">
    <source>
        <dbReference type="Proteomes" id="UP001067235"/>
    </source>
</evidence>
<name>A0ABT4MYH6_GORRU</name>
<sequence>MLLSAVVVTFVWGAWVYFRGVTANVFDPARAASEPGSNVHDAARALGFSAAAVALGVVTILIQATTPSPNISVRRFKARVLMWLWVTAVVPVVAAAIWFRDVNFVRPDLVDENSSIGYLLMCISALLLVAAAVIGTVVVVLGQPFERWRRPSTAALLGAVGWAALVCITVVCALSVSNSILPMRDEFRPGAVADMTPRVPGLHMARAQAAPPAVASQPWLVTAAGLVGEIDDVVVAIDPFSGAVRWSLRKSGTPDGAWYIDVVGDGMVVLVRWPNLGLKMVHAYAADTGRYLWHGEVTDESGWDEVEFSDEARWTVRDPWTGDTQLLLDADTICPFVPQIYARGEIVYAECEDPDADPNDGNSAHTLVALRRSDGTELWRTDYFGYSHLGTETLDVYGCPKISLDLKTGSVIGNGPCREYGQYTDAGSYLVDVTEPENSPGRFAVVDRSGVRGPTVDLGPQIYVFDPAGGTRDHVFVRALDGRSDAAWLIAADNRTGAVEVLVGLDAMPGGAEPLVRAAVSDDGTIVYAAPWGVVIGAGRTPRPGEPRGWVQPQLVIPAAAG</sequence>
<keyword evidence="1" id="KW-0472">Membrane</keyword>
<dbReference type="InterPro" id="IPR011047">
    <property type="entry name" value="Quinoprotein_ADH-like_sf"/>
</dbReference>
<dbReference type="Gene3D" id="2.130.10.10">
    <property type="entry name" value="YVTN repeat-like/Quinoprotein amine dehydrogenase"/>
    <property type="match status" value="1"/>
</dbReference>
<feature type="transmembrane region" description="Helical" evidence="1">
    <location>
        <begin position="118"/>
        <end position="142"/>
    </location>
</feature>
<evidence type="ECO:0008006" key="4">
    <source>
        <dbReference type="Google" id="ProtNLM"/>
    </source>
</evidence>
<feature type="transmembrane region" description="Helical" evidence="1">
    <location>
        <begin position="76"/>
        <end position="98"/>
    </location>
</feature>
<keyword evidence="3" id="KW-1185">Reference proteome</keyword>
<dbReference type="EMBL" id="JAPWIE010000005">
    <property type="protein sequence ID" value="MCZ4552048.1"/>
    <property type="molecule type" value="Genomic_DNA"/>
</dbReference>